<proteinExistence type="predicted"/>
<evidence type="ECO:0000313" key="2">
    <source>
        <dbReference type="Proteomes" id="UP000008974"/>
    </source>
</evidence>
<comment type="caution">
    <text evidence="1">The sequence shown here is derived from an EMBL/GenBank/DDBJ whole genome shotgun (WGS) entry which is preliminary data.</text>
</comment>
<name>E1F790_GIAIA</name>
<dbReference type="AlphaFoldDB" id="E1F790"/>
<sequence length="719" mass="81772">MKHLRPHQAQHSLKEYFLIPRQMHVTPASVRFCTWLTKDLGYSPCDERLRPHPKSFDCLSASNESFQEELMRHTVSPNEYARIRKIFRIMELQKQKAAAMNASAQISAGEQPSKLIELVQSVLVDTDIYVKSEENTRSQLTRIVHLTKVNEALDGILQSLNTFQGACGSALVDSINFSETAVSECDLLSAQEQAIRQFTMSTKTRLATLLHQLKSEIESAIRKLKIFIRDDEEVFEGPNETYPNTHPRLGSVYKATLRNIKEGEAILAELDLLHTRESNLLLTYCNEPFEVTSKTITSQVIKHLLTKAPQLGAVLLKAEVFGLHRCISFLQDYSRELEDCGRRTQHLVNELLSAMDKTNIFRQKTENQLQQIEYLTDTIQRTNRRIEATATIRGREEYKQLLNEKVDEIWKVFSDIHASLNIYSSLSVIMSFRDMYVHSLAIKELEHGTSNSAVMMRLKEIIRAGATIPLSQDSVSERMVTEEHRHRIVISRVAHSDDILPGLYPHRLRDSVDCIQSVYELIKILNHSKRRFFTSVFTKTCLSRNREVQNQVFDALDSFLARIDGYQETLKSIFSKRTINDHMTDAYLAPSGVTKLGGTTNPHLKLNRGTGIVQGIKAAQLDGWVMDTRTLLKQRETMTPKVFSSLISNKLSTLYTSIAPYLLQGESFNSAIDVSADALLETNDSQLTVLQSNLALYDSTLKELEHVISVIRNFYSASI</sequence>
<dbReference type="Proteomes" id="UP000008974">
    <property type="component" value="Unassembled WGS sequence"/>
</dbReference>
<dbReference type="OrthoDB" id="10255042at2759"/>
<reference evidence="1 2" key="1">
    <citation type="journal article" date="2010" name="BMC Genomics">
        <title>Genome analysis and comparative genomics of a Giardia intestinalis assemblage E isolate.</title>
        <authorList>
            <person name="Jerlstrom-Hultqvist J."/>
            <person name="Franzen O."/>
            <person name="Ankarklev J."/>
            <person name="Xu F."/>
            <person name="Nohynkova E."/>
            <person name="Andersson J.O."/>
            <person name="Svard S.G."/>
            <person name="Andersson B."/>
        </authorList>
    </citation>
    <scope>NUCLEOTIDE SEQUENCE [LARGE SCALE GENOMIC DNA]</scope>
    <source>
        <strain evidence="1 2">P15</strain>
    </source>
</reference>
<gene>
    <name evidence="1" type="ORF">GLP15_1766</name>
</gene>
<accession>E1F790</accession>
<protein>
    <submittedName>
        <fullName evidence="1">Uncharacterized protein</fullName>
    </submittedName>
</protein>
<dbReference type="OMA" id="HMTDAYL"/>
<evidence type="ECO:0000313" key="1">
    <source>
        <dbReference type="EMBL" id="EFO61639.1"/>
    </source>
</evidence>
<organism evidence="1 2">
    <name type="scientific">Giardia intestinalis (strain P15)</name>
    <name type="common">Giardia lamblia</name>
    <dbReference type="NCBI Taxonomy" id="658858"/>
    <lineage>
        <taxon>Eukaryota</taxon>
        <taxon>Metamonada</taxon>
        <taxon>Diplomonadida</taxon>
        <taxon>Hexamitidae</taxon>
        <taxon>Giardiinae</taxon>
        <taxon>Giardia</taxon>
    </lineage>
</organism>
<dbReference type="VEuPathDB" id="GiardiaDB:GLP15_1766"/>
<dbReference type="EMBL" id="ACVC01000215">
    <property type="protein sequence ID" value="EFO61639.1"/>
    <property type="molecule type" value="Genomic_DNA"/>
</dbReference>